<dbReference type="SMART" id="SM00530">
    <property type="entry name" value="HTH_XRE"/>
    <property type="match status" value="1"/>
</dbReference>
<keyword evidence="1" id="KW-0805">Transcription regulation</keyword>
<reference evidence="5 6" key="1">
    <citation type="journal article" date="2019" name="Nat. Med.">
        <title>A library of human gut bacterial isolates paired with longitudinal multiomics data enables mechanistic microbiome research.</title>
        <authorList>
            <person name="Poyet M."/>
            <person name="Groussin M."/>
            <person name="Gibbons S.M."/>
            <person name="Avila-Pacheco J."/>
            <person name="Jiang X."/>
            <person name="Kearney S.M."/>
            <person name="Perrotta A.R."/>
            <person name="Berdy B."/>
            <person name="Zhao S."/>
            <person name="Lieberman T.D."/>
            <person name="Swanson P.K."/>
            <person name="Smith M."/>
            <person name="Roesemann S."/>
            <person name="Alexander J.E."/>
            <person name="Rich S.A."/>
            <person name="Livny J."/>
            <person name="Vlamakis H."/>
            <person name="Clish C."/>
            <person name="Bullock K."/>
            <person name="Deik A."/>
            <person name="Scott J."/>
            <person name="Pierce K.A."/>
            <person name="Xavier R.J."/>
            <person name="Alm E.J."/>
        </authorList>
    </citation>
    <scope>NUCLEOTIDE SEQUENCE [LARGE SCALE GENOMIC DNA]</scope>
    <source>
        <strain evidence="5 6">BIOML-A10</strain>
    </source>
</reference>
<organism evidence="5 6">
    <name type="scientific">Bacteroides salyersiae</name>
    <dbReference type="NCBI Taxonomy" id="291644"/>
    <lineage>
        <taxon>Bacteria</taxon>
        <taxon>Pseudomonadati</taxon>
        <taxon>Bacteroidota</taxon>
        <taxon>Bacteroidia</taxon>
        <taxon>Bacteroidales</taxon>
        <taxon>Bacteroidaceae</taxon>
        <taxon>Bacteroides</taxon>
    </lineage>
</organism>
<evidence type="ECO:0000256" key="3">
    <source>
        <dbReference type="ARBA" id="ARBA00023163"/>
    </source>
</evidence>
<evidence type="ECO:0000256" key="2">
    <source>
        <dbReference type="ARBA" id="ARBA00023125"/>
    </source>
</evidence>
<protein>
    <submittedName>
        <fullName evidence="5">Helix-turn-helix transcriptional regulator</fullName>
    </submittedName>
</protein>
<comment type="caution">
    <text evidence="5">The sequence shown here is derived from an EMBL/GenBank/DDBJ whole genome shotgun (WGS) entry which is preliminary data.</text>
</comment>
<evidence type="ECO:0000313" key="5">
    <source>
        <dbReference type="EMBL" id="KAA3760345.1"/>
    </source>
</evidence>
<dbReference type="Proteomes" id="UP000422221">
    <property type="component" value="Unassembled WGS sequence"/>
</dbReference>
<evidence type="ECO:0000259" key="4">
    <source>
        <dbReference type="PROSITE" id="PS50943"/>
    </source>
</evidence>
<proteinExistence type="predicted"/>
<dbReference type="PANTHER" id="PTHR46797:SF23">
    <property type="entry name" value="HTH-TYPE TRANSCRIPTIONAL REGULATOR SUTR"/>
    <property type="match status" value="1"/>
</dbReference>
<dbReference type="InterPro" id="IPR050807">
    <property type="entry name" value="TransReg_Diox_bact_type"/>
</dbReference>
<dbReference type="EMBL" id="VWMK01000020">
    <property type="protein sequence ID" value="KAA3760345.1"/>
    <property type="molecule type" value="Genomic_DNA"/>
</dbReference>
<accession>A0A7J4XF02</accession>
<gene>
    <name evidence="5" type="ORF">F3F73_18410</name>
</gene>
<dbReference type="InterPro" id="IPR010982">
    <property type="entry name" value="Lambda_DNA-bd_dom_sf"/>
</dbReference>
<name>A0A7J4XF02_9BACE</name>
<dbReference type="CDD" id="cd00093">
    <property type="entry name" value="HTH_XRE"/>
    <property type="match status" value="1"/>
</dbReference>
<keyword evidence="3" id="KW-0804">Transcription</keyword>
<dbReference type="GO" id="GO:0003677">
    <property type="term" value="F:DNA binding"/>
    <property type="evidence" value="ECO:0007669"/>
    <property type="project" value="UniProtKB-KW"/>
</dbReference>
<dbReference type="PANTHER" id="PTHR46797">
    <property type="entry name" value="HTH-TYPE TRANSCRIPTIONAL REGULATOR"/>
    <property type="match status" value="1"/>
</dbReference>
<dbReference type="SUPFAM" id="SSF47413">
    <property type="entry name" value="lambda repressor-like DNA-binding domains"/>
    <property type="match status" value="1"/>
</dbReference>
<keyword evidence="2" id="KW-0238">DNA-binding</keyword>
<dbReference type="GO" id="GO:0005829">
    <property type="term" value="C:cytosol"/>
    <property type="evidence" value="ECO:0007669"/>
    <property type="project" value="TreeGrafter"/>
</dbReference>
<evidence type="ECO:0000256" key="1">
    <source>
        <dbReference type="ARBA" id="ARBA00023015"/>
    </source>
</evidence>
<dbReference type="Pfam" id="PF01381">
    <property type="entry name" value="HTH_3"/>
    <property type="match status" value="1"/>
</dbReference>
<dbReference type="GO" id="GO:0003700">
    <property type="term" value="F:DNA-binding transcription factor activity"/>
    <property type="evidence" value="ECO:0007669"/>
    <property type="project" value="TreeGrafter"/>
</dbReference>
<dbReference type="Gene3D" id="1.10.260.40">
    <property type="entry name" value="lambda repressor-like DNA-binding domains"/>
    <property type="match status" value="1"/>
</dbReference>
<dbReference type="InterPro" id="IPR001387">
    <property type="entry name" value="Cro/C1-type_HTH"/>
</dbReference>
<dbReference type="PROSITE" id="PS50943">
    <property type="entry name" value="HTH_CROC1"/>
    <property type="match status" value="1"/>
</dbReference>
<sequence length="80" mass="9260">MNTTYTDSERKFLKKIGIRIRELRIEANLSQEKLAFAAELDRTYIGSVERGERNISLINTNKIAKALNIKVTELLDIDYE</sequence>
<evidence type="ECO:0000313" key="6">
    <source>
        <dbReference type="Proteomes" id="UP000422221"/>
    </source>
</evidence>
<feature type="domain" description="HTH cro/C1-type" evidence="4">
    <location>
        <begin position="20"/>
        <end position="74"/>
    </location>
</feature>
<dbReference type="AlphaFoldDB" id="A0A7J4XF02"/>
<dbReference type="RefSeq" id="WP_130059680.1">
    <property type="nucleotide sequence ID" value="NZ_JADNPJ010000022.1"/>
</dbReference>